<protein>
    <recommendedName>
        <fullName evidence="3">Orotate phosphoribosyltransferase</fullName>
    </recommendedName>
</protein>
<organism evidence="1 2">
    <name type="scientific">Thermoclostridium stercorarium subsp. thermolacticum DSM 2910</name>
    <dbReference type="NCBI Taxonomy" id="1121336"/>
    <lineage>
        <taxon>Bacteria</taxon>
        <taxon>Bacillati</taxon>
        <taxon>Bacillota</taxon>
        <taxon>Clostridia</taxon>
        <taxon>Eubacteriales</taxon>
        <taxon>Oscillospiraceae</taxon>
        <taxon>Thermoclostridium</taxon>
    </lineage>
</organism>
<evidence type="ECO:0000313" key="1">
    <source>
        <dbReference type="EMBL" id="ANW99053.1"/>
    </source>
</evidence>
<dbReference type="EMBL" id="CP014672">
    <property type="protein sequence ID" value="ANW99053.1"/>
    <property type="molecule type" value="Genomic_DNA"/>
</dbReference>
<dbReference type="Gene3D" id="3.40.50.2020">
    <property type="match status" value="1"/>
</dbReference>
<reference evidence="1 2" key="1">
    <citation type="submission" date="2016-02" db="EMBL/GenBank/DDBJ databases">
        <title>Comparison of Clostridium stercorarium subspecies using comparative genomics and transcriptomics.</title>
        <authorList>
            <person name="Schellenberg J."/>
            <person name="Thallinger G."/>
            <person name="Levin D.B."/>
            <person name="Zhang X."/>
            <person name="Alvare G."/>
            <person name="Fristensky B."/>
            <person name="Sparling R."/>
        </authorList>
    </citation>
    <scope>NUCLEOTIDE SEQUENCE [LARGE SCALE GENOMIC DNA]</scope>
    <source>
        <strain evidence="1 2">DSM 2910</strain>
    </source>
</reference>
<dbReference type="RefSeq" id="WP_015359402.1">
    <property type="nucleotide sequence ID" value="NZ_CP014672.1"/>
</dbReference>
<evidence type="ECO:0008006" key="3">
    <source>
        <dbReference type="Google" id="ProtNLM"/>
    </source>
</evidence>
<name>A0A1B1YE80_THEST</name>
<dbReference type="SUPFAM" id="SSF53271">
    <property type="entry name" value="PRTase-like"/>
    <property type="match status" value="1"/>
</dbReference>
<proteinExistence type="predicted"/>
<sequence>MFNQSFTVSYPKNPAINLKVVPGHFTTNHFHTNSYLDLDNLKSSATIARSVAVELAAPYLTDTPADTIVCMEGTEVVGAYLAQELMKKGIAYINQVKDIYVVTPASNVHRKLIFHSNTQELIVNRNIILLVSSISSGITLYGALDCLSYYGGRIVGISALFNAFPERHKHKIHSLFTNVNIPDYQIFSPSECPMCKAGYKLDAIIVHDGYIKIQ</sequence>
<gene>
    <name evidence="1" type="ORF">CSTERTH_08435</name>
</gene>
<dbReference type="InterPro" id="IPR029057">
    <property type="entry name" value="PRTase-like"/>
</dbReference>
<dbReference type="OrthoDB" id="9778142at2"/>
<dbReference type="AlphaFoldDB" id="A0A1B1YE80"/>
<evidence type="ECO:0000313" key="2">
    <source>
        <dbReference type="Proteomes" id="UP000092971"/>
    </source>
</evidence>
<dbReference type="Proteomes" id="UP000092971">
    <property type="component" value="Chromosome"/>
</dbReference>
<accession>A0A1B1YE80</accession>